<evidence type="ECO:0000256" key="1">
    <source>
        <dbReference type="ARBA" id="ARBA00022729"/>
    </source>
</evidence>
<evidence type="ECO:0000259" key="3">
    <source>
        <dbReference type="Pfam" id="PF00954"/>
    </source>
</evidence>
<sequence>MPLTQEQAERVWLDLIGRPRSRYSSEKFSGGYALMDNHAFIPIFHSDTNAFFFTFEAKNDWMNTLNKDTCDQYSTCGPYGVCSDGDLPCGCPDGFTAASPDEWGMMNFTERCRRNTSLNYTNKDVFVENTGLSCLIMLLTRECCTTRSVNISA</sequence>
<dbReference type="PANTHER" id="PTHR32444:SF186">
    <property type="entry name" value="BULB-TYPE LECTIN DOMAIN-CONTAINING PROTEIN"/>
    <property type="match status" value="1"/>
</dbReference>
<evidence type="ECO:0000313" key="5">
    <source>
        <dbReference type="Proteomes" id="UP000824120"/>
    </source>
</evidence>
<dbReference type="AlphaFoldDB" id="A0A9J6AFI9"/>
<reference evidence="4 5" key="1">
    <citation type="submission" date="2020-09" db="EMBL/GenBank/DDBJ databases">
        <title>De no assembly of potato wild relative species, Solanum commersonii.</title>
        <authorList>
            <person name="Cho K."/>
        </authorList>
    </citation>
    <scope>NUCLEOTIDE SEQUENCE [LARGE SCALE GENOMIC DNA]</scope>
    <source>
        <strain evidence="4">LZ3.2</strain>
        <tissue evidence="4">Leaf</tissue>
    </source>
</reference>
<dbReference type="InterPro" id="IPR000858">
    <property type="entry name" value="S_locus_glycoprot_dom"/>
</dbReference>
<evidence type="ECO:0000313" key="4">
    <source>
        <dbReference type="EMBL" id="KAG5622751.1"/>
    </source>
</evidence>
<proteinExistence type="predicted"/>
<name>A0A9J6AFI9_SOLCO</name>
<gene>
    <name evidence="4" type="ORF">H5410_007969</name>
</gene>
<dbReference type="OrthoDB" id="1256703at2759"/>
<evidence type="ECO:0000256" key="2">
    <source>
        <dbReference type="ARBA" id="ARBA00023157"/>
    </source>
</evidence>
<keyword evidence="2" id="KW-1015">Disulfide bond</keyword>
<keyword evidence="5" id="KW-1185">Reference proteome</keyword>
<dbReference type="Pfam" id="PF00954">
    <property type="entry name" value="S_locus_glycop"/>
    <property type="match status" value="1"/>
</dbReference>
<accession>A0A9J6AFI9</accession>
<dbReference type="GO" id="GO:0048544">
    <property type="term" value="P:recognition of pollen"/>
    <property type="evidence" value="ECO:0007669"/>
    <property type="project" value="InterPro"/>
</dbReference>
<dbReference type="Proteomes" id="UP000824120">
    <property type="component" value="Chromosome 2"/>
</dbReference>
<dbReference type="PANTHER" id="PTHR32444">
    <property type="entry name" value="BULB-TYPE LECTIN DOMAIN-CONTAINING PROTEIN"/>
    <property type="match status" value="1"/>
</dbReference>
<comment type="caution">
    <text evidence="4">The sequence shown here is derived from an EMBL/GenBank/DDBJ whole genome shotgun (WGS) entry which is preliminary data.</text>
</comment>
<feature type="domain" description="S-locus glycoprotein" evidence="3">
    <location>
        <begin position="52"/>
        <end position="97"/>
    </location>
</feature>
<dbReference type="EMBL" id="JACXVP010000002">
    <property type="protein sequence ID" value="KAG5622751.1"/>
    <property type="molecule type" value="Genomic_DNA"/>
</dbReference>
<protein>
    <recommendedName>
        <fullName evidence="3">S-locus glycoprotein domain-containing protein</fullName>
    </recommendedName>
</protein>
<organism evidence="4 5">
    <name type="scientific">Solanum commersonii</name>
    <name type="common">Commerson's wild potato</name>
    <name type="synonym">Commerson's nightshade</name>
    <dbReference type="NCBI Taxonomy" id="4109"/>
    <lineage>
        <taxon>Eukaryota</taxon>
        <taxon>Viridiplantae</taxon>
        <taxon>Streptophyta</taxon>
        <taxon>Embryophyta</taxon>
        <taxon>Tracheophyta</taxon>
        <taxon>Spermatophyta</taxon>
        <taxon>Magnoliopsida</taxon>
        <taxon>eudicotyledons</taxon>
        <taxon>Gunneridae</taxon>
        <taxon>Pentapetalae</taxon>
        <taxon>asterids</taxon>
        <taxon>lamiids</taxon>
        <taxon>Solanales</taxon>
        <taxon>Solanaceae</taxon>
        <taxon>Solanoideae</taxon>
        <taxon>Solaneae</taxon>
        <taxon>Solanum</taxon>
    </lineage>
</organism>
<keyword evidence="1" id="KW-0732">Signal</keyword>